<dbReference type="AlphaFoldDB" id="A0A1N7FJI8"/>
<dbReference type="SUPFAM" id="SSF74650">
    <property type="entry name" value="Galactose mutarotase-like"/>
    <property type="match status" value="1"/>
</dbReference>
<evidence type="ECO:0000313" key="11">
    <source>
        <dbReference type="Proteomes" id="UP000186218"/>
    </source>
</evidence>
<dbReference type="OrthoDB" id="9816160at2"/>
<dbReference type="InterPro" id="IPR012341">
    <property type="entry name" value="6hp_glycosidase-like_sf"/>
</dbReference>
<organism evidence="10 11">
    <name type="scientific">Williamsia sterculiae</name>
    <dbReference type="NCBI Taxonomy" id="1344003"/>
    <lineage>
        <taxon>Bacteria</taxon>
        <taxon>Bacillati</taxon>
        <taxon>Actinomycetota</taxon>
        <taxon>Actinomycetes</taxon>
        <taxon>Mycobacteriales</taxon>
        <taxon>Nocardiaceae</taxon>
        <taxon>Williamsia</taxon>
    </lineage>
</organism>
<accession>A0A1N7FJI8</accession>
<dbReference type="InterPro" id="IPR011013">
    <property type="entry name" value="Gal_mutarotase_sf_dom"/>
</dbReference>
<dbReference type="Pfam" id="PF03633">
    <property type="entry name" value="Glyco_hydro_65C"/>
    <property type="match status" value="1"/>
</dbReference>
<dbReference type="Gene3D" id="1.50.10.10">
    <property type="match status" value="1"/>
</dbReference>
<proteinExistence type="inferred from homology"/>
<keyword evidence="2" id="KW-0328">Glycosyltransferase</keyword>
<dbReference type="InterPro" id="IPR005194">
    <property type="entry name" value="Glyco_hydro_65_C"/>
</dbReference>
<dbReference type="InterPro" id="IPR037018">
    <property type="entry name" value="GH65_N"/>
</dbReference>
<sequence>MTGVLADRSTWTVSENEWDPRQANYFETVFTVGNGRLGTRGSMEERHIGALPGTFLAGVYDAYDAPVTDLVNAPDWLTTEVSVGGHRLDHDSLRTVEHHRSLDLRTGVLHRDTVFVLPTGHRVRLQTLRFASMTDRDLCGLRIVVTLLDHDGSVTIGTGVDAHCRNLEGLPVYPDGTVFDHRRKWDKWARSTHLRATDHGFVGDIGYIECHTIDSAVDIAYAQRIDEDTPPSRRRLHQHHEYIGCEVDFDHVPAECSITVDKIIGVATSRDPHADGRPRNRAVTTVERVESFTAALTASEAAWSELWEASDCEVVGDDRAALALRFAIYHLLIAANPDDATVNIGAKSLSGEGYRGHVFWDTEIMMLPFFLLTQPRTARALLGYRFHTLPGARAVSAENGTTGARYPWESADTGLEECPQFTPDGKNRFYTRDEELHVTADVAYAIVRYAEVTGETGYLYGEGAQVLFETARFWVDRCTPGGDHVSLLTVMGPDEFHSHVDNNAFTNRMVRWHLEQAVKTYKEIVTLDPARQVELADTIGVTADEVRRWERTAQVLVAPVDPDAGVIEQFDGYFDLQVVPITEFDHNDMPRYPVGRDHFTCEDTSLLKQPDVVMLMFMMPDLYSLPTRRANYEFYEPRTVHKSSLSPSIHAIVGLQVGDPEKAERYFARSAYVDLDNNQGNTEEGMHIASAGGTWQIATHGFGGLLATGGQLRFAPALPSSWDRLRFTVQWRGRRVHADLGHTDAEFRLVGVGPPEIIRVWGQPVTLTDGDTVGVTATPSASG</sequence>
<feature type="binding site" evidence="6">
    <location>
        <begin position="608"/>
        <end position="609"/>
    </location>
    <ligand>
        <name>substrate</name>
    </ligand>
</feature>
<dbReference type="EMBL" id="FTNT01000005">
    <property type="protein sequence ID" value="SIS00395.1"/>
    <property type="molecule type" value="Genomic_DNA"/>
</dbReference>
<keyword evidence="4" id="KW-0378">Hydrolase</keyword>
<feature type="domain" description="Glycoside hydrolase family 65 C-terminal" evidence="8">
    <location>
        <begin position="709"/>
        <end position="767"/>
    </location>
</feature>
<protein>
    <submittedName>
        <fullName evidence="10">Kojibiose phosphorylase</fullName>
    </submittedName>
</protein>
<dbReference type="RefSeq" id="WP_076479254.1">
    <property type="nucleotide sequence ID" value="NZ_FTNT01000005.1"/>
</dbReference>
<evidence type="ECO:0000259" key="8">
    <source>
        <dbReference type="Pfam" id="PF03633"/>
    </source>
</evidence>
<reference evidence="10 11" key="1">
    <citation type="submission" date="2017-01" db="EMBL/GenBank/DDBJ databases">
        <authorList>
            <person name="Mah S.A."/>
            <person name="Swanson W.J."/>
            <person name="Moy G.W."/>
            <person name="Vacquier V.D."/>
        </authorList>
    </citation>
    <scope>NUCLEOTIDE SEQUENCE [LARGE SCALE GENOMIC DNA]</scope>
    <source>
        <strain evidence="10 11">CPCC 203464</strain>
    </source>
</reference>
<evidence type="ECO:0000259" key="9">
    <source>
        <dbReference type="Pfam" id="PF03636"/>
    </source>
</evidence>
<feature type="domain" description="Glycoside hydrolase family 65 central catalytic" evidence="7">
    <location>
        <begin position="325"/>
        <end position="696"/>
    </location>
</feature>
<evidence type="ECO:0000256" key="1">
    <source>
        <dbReference type="ARBA" id="ARBA00006768"/>
    </source>
</evidence>
<dbReference type="InterPro" id="IPR005195">
    <property type="entry name" value="Glyco_hydro_65_M"/>
</dbReference>
<keyword evidence="4" id="KW-0326">Glycosidase</keyword>
<keyword evidence="11" id="KW-1185">Reference proteome</keyword>
<evidence type="ECO:0000256" key="5">
    <source>
        <dbReference type="PIRSR" id="PIRSR036289-50"/>
    </source>
</evidence>
<dbReference type="InterPro" id="IPR008928">
    <property type="entry name" value="6-hairpin_glycosidase_sf"/>
</dbReference>
<dbReference type="GO" id="GO:0004553">
    <property type="term" value="F:hydrolase activity, hydrolyzing O-glycosyl compounds"/>
    <property type="evidence" value="ECO:0007669"/>
    <property type="project" value="TreeGrafter"/>
</dbReference>
<evidence type="ECO:0000256" key="6">
    <source>
        <dbReference type="PIRSR" id="PIRSR036289-51"/>
    </source>
</evidence>
<dbReference type="Proteomes" id="UP000186218">
    <property type="component" value="Unassembled WGS sequence"/>
</dbReference>
<dbReference type="InterPro" id="IPR017045">
    <property type="entry name" value="Malt_Pase/Glycosyl_Hdrlase"/>
</dbReference>
<dbReference type="Gene3D" id="2.60.420.10">
    <property type="entry name" value="Maltose phosphorylase, domain 3"/>
    <property type="match status" value="1"/>
</dbReference>
<keyword evidence="3" id="KW-0808">Transferase</keyword>
<dbReference type="Gene3D" id="2.70.98.40">
    <property type="entry name" value="Glycoside hydrolase, family 65, N-terminal domain"/>
    <property type="match status" value="1"/>
</dbReference>
<evidence type="ECO:0000259" key="7">
    <source>
        <dbReference type="Pfam" id="PF03632"/>
    </source>
</evidence>
<dbReference type="GO" id="GO:0016757">
    <property type="term" value="F:glycosyltransferase activity"/>
    <property type="evidence" value="ECO:0007669"/>
    <property type="project" value="UniProtKB-KW"/>
</dbReference>
<dbReference type="InterPro" id="IPR005196">
    <property type="entry name" value="Glyco_hydro_65_N"/>
</dbReference>
<dbReference type="SUPFAM" id="SSF48208">
    <property type="entry name" value="Six-hairpin glycosidases"/>
    <property type="match status" value="1"/>
</dbReference>
<dbReference type="PIRSF" id="PIRSF036289">
    <property type="entry name" value="Glycosyl_hydrolase_malt_phosph"/>
    <property type="match status" value="1"/>
</dbReference>
<dbReference type="Pfam" id="PF03636">
    <property type="entry name" value="Glyco_hydro_65N"/>
    <property type="match status" value="1"/>
</dbReference>
<feature type="active site" description="Proton donor" evidence="5">
    <location>
        <position position="495"/>
    </location>
</feature>
<evidence type="ECO:0000256" key="4">
    <source>
        <dbReference type="ARBA" id="ARBA00023295"/>
    </source>
</evidence>
<evidence type="ECO:0000313" key="10">
    <source>
        <dbReference type="EMBL" id="SIS00395.1"/>
    </source>
</evidence>
<dbReference type="GO" id="GO:0030246">
    <property type="term" value="F:carbohydrate binding"/>
    <property type="evidence" value="ECO:0007669"/>
    <property type="project" value="InterPro"/>
</dbReference>
<feature type="domain" description="Glycoside hydrolase family 65 N-terminal" evidence="9">
    <location>
        <begin position="15"/>
        <end position="270"/>
    </location>
</feature>
<feature type="binding site" evidence="6">
    <location>
        <begin position="360"/>
        <end position="361"/>
    </location>
    <ligand>
        <name>substrate</name>
    </ligand>
</feature>
<dbReference type="PANTHER" id="PTHR11051:SF8">
    <property type="entry name" value="PROTEIN-GLUCOSYLGALACTOSYLHYDROXYLYSINE GLUCOSIDASE"/>
    <property type="match status" value="1"/>
</dbReference>
<evidence type="ECO:0000256" key="3">
    <source>
        <dbReference type="ARBA" id="ARBA00022679"/>
    </source>
</evidence>
<dbReference type="STRING" id="1344003.SAMN05445060_2119"/>
<evidence type="ECO:0000256" key="2">
    <source>
        <dbReference type="ARBA" id="ARBA00022676"/>
    </source>
</evidence>
<dbReference type="PANTHER" id="PTHR11051">
    <property type="entry name" value="GLYCOSYL HYDROLASE-RELATED"/>
    <property type="match status" value="1"/>
</dbReference>
<comment type="similarity">
    <text evidence="1">Belongs to the glycosyl hydrolase 65 family.</text>
</comment>
<dbReference type="Pfam" id="PF03632">
    <property type="entry name" value="Glyco_hydro_65m"/>
    <property type="match status" value="1"/>
</dbReference>
<gene>
    <name evidence="10" type="ORF">SAMN05445060_2119</name>
</gene>
<dbReference type="GO" id="GO:0005975">
    <property type="term" value="P:carbohydrate metabolic process"/>
    <property type="evidence" value="ECO:0007669"/>
    <property type="project" value="InterPro"/>
</dbReference>
<name>A0A1N7FJI8_9NOCA</name>